<dbReference type="Proteomes" id="UP000610456">
    <property type="component" value="Unassembled WGS sequence"/>
</dbReference>
<evidence type="ECO:0000259" key="1">
    <source>
        <dbReference type="Pfam" id="PF03235"/>
    </source>
</evidence>
<dbReference type="Pfam" id="PF03235">
    <property type="entry name" value="GmrSD_N"/>
    <property type="match status" value="1"/>
</dbReference>
<name>A0A918SGP9_9FLAO</name>
<feature type="domain" description="GmrSD restriction endonucleases N-terminal" evidence="1">
    <location>
        <begin position="60"/>
        <end position="189"/>
    </location>
</feature>
<dbReference type="EMBL" id="BMXB01000007">
    <property type="protein sequence ID" value="GHA38369.1"/>
    <property type="molecule type" value="Genomic_DNA"/>
</dbReference>
<keyword evidence="3" id="KW-1185">Reference proteome</keyword>
<sequence>MEQLWNDHAIKTKDDIEITNEENVSIEVPFDPNLIKIRNHPFTLGALIDRIEHNELNFQTAFQRKEGLWTITQMSRLMESIFLKLPLPAFYFDEKNENYWEVIDGLQRCSVIKEFVIKKSITLTNLEFLHQFEGLAYDELPRDIHRRIKTTPLTIYVIERGTPKEVKFNIFKRINTQGLILTPQEIRHALNQGKPADTVASLANLSEFKKATCNKIKAMRMEDRDFTTRFVSFYLIPSEKYQPDLDSFMTKGMAEIDKLDSEGIKNLKNSFKKSMNLAWEIFKEDAFRKRFHENDRRKPLNKAIFEAISVSFAKLSIEQREKLRSKAGIFRTKFIELNNSDRFYKAISSGTGQKENVNIRFKEIQRIINETLE</sequence>
<evidence type="ECO:0000313" key="2">
    <source>
        <dbReference type="EMBL" id="GHA38369.1"/>
    </source>
</evidence>
<proteinExistence type="predicted"/>
<accession>A0A918SGP9</accession>
<dbReference type="PANTHER" id="PTHR39639:SF1">
    <property type="entry name" value="DUF262 DOMAIN-CONTAINING PROTEIN"/>
    <property type="match status" value="1"/>
</dbReference>
<dbReference type="PANTHER" id="PTHR39639">
    <property type="entry name" value="CHROMOSOME 16, WHOLE GENOME SHOTGUN SEQUENCE"/>
    <property type="match status" value="1"/>
</dbReference>
<organism evidence="2 3">
    <name type="scientific">Salinimicrobium marinum</name>
    <dbReference type="NCBI Taxonomy" id="680283"/>
    <lineage>
        <taxon>Bacteria</taxon>
        <taxon>Pseudomonadati</taxon>
        <taxon>Bacteroidota</taxon>
        <taxon>Flavobacteriia</taxon>
        <taxon>Flavobacteriales</taxon>
        <taxon>Flavobacteriaceae</taxon>
        <taxon>Salinimicrobium</taxon>
    </lineage>
</organism>
<protein>
    <recommendedName>
        <fullName evidence="1">GmrSD restriction endonucleases N-terminal domain-containing protein</fullName>
    </recommendedName>
</protein>
<comment type="caution">
    <text evidence="2">The sequence shown here is derived from an EMBL/GenBank/DDBJ whole genome shotgun (WGS) entry which is preliminary data.</text>
</comment>
<evidence type="ECO:0000313" key="3">
    <source>
        <dbReference type="Proteomes" id="UP000610456"/>
    </source>
</evidence>
<reference evidence="2" key="1">
    <citation type="journal article" date="2014" name="Int. J. Syst. Evol. Microbiol.">
        <title>Complete genome sequence of Corynebacterium casei LMG S-19264T (=DSM 44701T), isolated from a smear-ripened cheese.</title>
        <authorList>
            <consortium name="US DOE Joint Genome Institute (JGI-PGF)"/>
            <person name="Walter F."/>
            <person name="Albersmeier A."/>
            <person name="Kalinowski J."/>
            <person name="Ruckert C."/>
        </authorList>
    </citation>
    <scope>NUCLEOTIDE SEQUENCE</scope>
    <source>
        <strain evidence="2">KCTC 12719</strain>
    </source>
</reference>
<dbReference type="AlphaFoldDB" id="A0A918SGP9"/>
<dbReference type="InterPro" id="IPR004919">
    <property type="entry name" value="GmrSD_N"/>
</dbReference>
<gene>
    <name evidence="2" type="ORF">GCM10007103_19690</name>
</gene>
<reference evidence="2" key="2">
    <citation type="submission" date="2020-09" db="EMBL/GenBank/DDBJ databases">
        <authorList>
            <person name="Sun Q."/>
            <person name="Kim S."/>
        </authorList>
    </citation>
    <scope>NUCLEOTIDE SEQUENCE</scope>
    <source>
        <strain evidence="2">KCTC 12719</strain>
    </source>
</reference>